<keyword evidence="5" id="KW-0410">Iron transport</keyword>
<dbReference type="InterPro" id="IPR010917">
    <property type="entry name" value="TonB_rcpt_CS"/>
</dbReference>
<evidence type="ECO:0000256" key="9">
    <source>
        <dbReference type="ARBA" id="ARBA00023065"/>
    </source>
</evidence>
<dbReference type="InterPro" id="IPR011662">
    <property type="entry name" value="Secretin/TonB_short_N"/>
</dbReference>
<feature type="short sequence motif" description="TonB C-terminal box" evidence="15">
    <location>
        <begin position="802"/>
        <end position="819"/>
    </location>
</feature>
<dbReference type="Pfam" id="PF07660">
    <property type="entry name" value="STN"/>
    <property type="match status" value="1"/>
</dbReference>
<dbReference type="Gene3D" id="3.55.50.30">
    <property type="match status" value="1"/>
</dbReference>
<keyword evidence="10 16" id="KW-0798">TonB box</keyword>
<dbReference type="Pfam" id="PF07715">
    <property type="entry name" value="Plug"/>
    <property type="match status" value="1"/>
</dbReference>
<dbReference type="SMART" id="SM00965">
    <property type="entry name" value="STN"/>
    <property type="match status" value="1"/>
</dbReference>
<evidence type="ECO:0000256" key="12">
    <source>
        <dbReference type="ARBA" id="ARBA00023170"/>
    </source>
</evidence>
<proteinExistence type="inferred from homology"/>
<evidence type="ECO:0000256" key="2">
    <source>
        <dbReference type="ARBA" id="ARBA00009810"/>
    </source>
</evidence>
<reference evidence="19" key="1">
    <citation type="submission" date="2023-08" db="EMBL/GenBank/DDBJ databases">
        <title>Emergence of clinically-relevant ST2 carbapenem-resistant Acinetobacter baumannii strains in hospital sewages in Zhejiang, East of China.</title>
        <authorList>
            <person name="Kaichao C."/>
            <person name="Zhang R."/>
        </authorList>
    </citation>
    <scope>NUCLEOTIDE SEQUENCE</scope>
    <source>
        <strain evidence="19">M-RB-37</strain>
    </source>
</reference>
<keyword evidence="3 14" id="KW-0813">Transport</keyword>
<keyword evidence="8" id="KW-0408">Iron</keyword>
<dbReference type="FunFam" id="2.170.130.10:FF:000010">
    <property type="entry name" value="Ferripyoverdine receptor"/>
    <property type="match status" value="1"/>
</dbReference>
<evidence type="ECO:0000259" key="18">
    <source>
        <dbReference type="SMART" id="SM00965"/>
    </source>
</evidence>
<dbReference type="Pfam" id="PF00593">
    <property type="entry name" value="TonB_dep_Rec_b-barrel"/>
    <property type="match status" value="1"/>
</dbReference>
<comment type="subcellular location">
    <subcellularLocation>
        <location evidence="1 14">Cell outer membrane</location>
        <topology evidence="1 14">Multi-pass membrane protein</topology>
    </subcellularLocation>
</comment>
<dbReference type="InterPro" id="IPR037066">
    <property type="entry name" value="Plug_dom_sf"/>
</dbReference>
<dbReference type="GO" id="GO:0015891">
    <property type="term" value="P:siderophore transport"/>
    <property type="evidence" value="ECO:0007669"/>
    <property type="project" value="InterPro"/>
</dbReference>
<keyword evidence="9" id="KW-0406">Ion transport</keyword>
<dbReference type="Proteomes" id="UP001243844">
    <property type="component" value="Unassembled WGS sequence"/>
</dbReference>
<evidence type="ECO:0000256" key="11">
    <source>
        <dbReference type="ARBA" id="ARBA00023136"/>
    </source>
</evidence>
<comment type="caution">
    <text evidence="19">The sequence shown here is derived from an EMBL/GenBank/DDBJ whole genome shotgun (WGS) entry which is preliminary data.</text>
</comment>
<dbReference type="AlphaFoldDB" id="A0AAW8J7V9"/>
<dbReference type="PANTHER" id="PTHR32552">
    <property type="entry name" value="FERRICHROME IRON RECEPTOR-RELATED"/>
    <property type="match status" value="1"/>
</dbReference>
<dbReference type="PROSITE" id="PS01156">
    <property type="entry name" value="TONB_DEPENDENT_REC_2"/>
    <property type="match status" value="1"/>
</dbReference>
<evidence type="ECO:0000256" key="15">
    <source>
        <dbReference type="PROSITE-ProRule" id="PRU10144"/>
    </source>
</evidence>
<evidence type="ECO:0000256" key="5">
    <source>
        <dbReference type="ARBA" id="ARBA00022496"/>
    </source>
</evidence>
<dbReference type="NCBIfam" id="TIGR01783">
    <property type="entry name" value="TonB-siderophor"/>
    <property type="match status" value="1"/>
</dbReference>
<dbReference type="RefSeq" id="WP_308981470.1">
    <property type="nucleotide sequence ID" value="NZ_JAVIDL010000014.1"/>
</dbReference>
<dbReference type="PANTHER" id="PTHR32552:SF74">
    <property type="entry name" value="HYDROXAMATE SIDEROPHORE RECEPTOR FHUE"/>
    <property type="match status" value="1"/>
</dbReference>
<dbReference type="GO" id="GO:0009279">
    <property type="term" value="C:cell outer membrane"/>
    <property type="evidence" value="ECO:0007669"/>
    <property type="project" value="UniProtKB-SubCell"/>
</dbReference>
<dbReference type="CDD" id="cd01347">
    <property type="entry name" value="ligand_gated_channel"/>
    <property type="match status" value="1"/>
</dbReference>
<dbReference type="GO" id="GO:0015344">
    <property type="term" value="F:siderophore uptake transmembrane transporter activity"/>
    <property type="evidence" value="ECO:0007669"/>
    <property type="project" value="TreeGrafter"/>
</dbReference>
<feature type="domain" description="Secretin/TonB short N-terminal" evidence="18">
    <location>
        <begin position="67"/>
        <end position="118"/>
    </location>
</feature>
<dbReference type="InterPro" id="IPR039426">
    <property type="entry name" value="TonB-dep_rcpt-like"/>
</dbReference>
<evidence type="ECO:0000256" key="4">
    <source>
        <dbReference type="ARBA" id="ARBA00022452"/>
    </source>
</evidence>
<evidence type="ECO:0000313" key="20">
    <source>
        <dbReference type="Proteomes" id="UP001243844"/>
    </source>
</evidence>
<dbReference type="InterPro" id="IPR000531">
    <property type="entry name" value="Beta-barrel_TonB"/>
</dbReference>
<evidence type="ECO:0000256" key="6">
    <source>
        <dbReference type="ARBA" id="ARBA00022692"/>
    </source>
</evidence>
<evidence type="ECO:0000256" key="13">
    <source>
        <dbReference type="ARBA" id="ARBA00023237"/>
    </source>
</evidence>
<sequence>MNKQQELNQHAGAGGAGGAFAMRTVMFGACIAFAAVIGHAKPLTQHYQVNAGSLSHALSSFALQSGIVLSFDPRLVQGRQSLGLNGEYQLEQGFIELLKGTSLKITKNQDGSWFLVDNNSIQQTSAETEQPIINQHKNEHVVLPTIVLTANQLGEITENTGSYTPGKIATATRMVLSPKETPQTISVVTRQEMDDFNLTSIDDVMNHTPGVSITTYDSERTEYYARGFAIQNFQYDGIPMSYDTRFAAGNTLSDMAFYDRVEVLKGATGLLTGIGDPGATINLIRKKPTSDFQGNISLGLGSWHKYRAELDVGGAINDEGTVRARGVASYQYKESQLDRYQRQTPALYGIVEVDLSDRTLLTFGADYQDNKPKRSTWGGIPIYNAKGEFNKVPRSYNNSAEWSKWEQYTRTIFSTLEHHFDHDWLAKIQLNHQINGYDNALGSVASGHPNPDDGSGTSMWLGRYVGKTTSNAADIYAIGPFQWFGRTHELVLGANIAESKWKNTSYNTETDYPTTIDDYYNWQGKVAEPHWTAVDKSIDVIKQNGLYATTRLNFTDDLKLILGGRLANYKAPEIKKSGIFVPYVGVTYDLNNNYAVYASYSTIFKPQSLKDINEKTLDPQEGTNYEFGVKGEFYDGRLNASLAYFQLLQDNFAVETSERTATGDIAYKAIQGVKTKGFEVELSGEVLPDWNVHASFSHRISKNQGEKVSTFNPENEFTFYTSYQANQWLEGLMLGAGIRWQDKTWGDVSYPFSESAVKHEVSDYWLVDAMANYKINDQLSLNFNVNNLLDKKYYTIFSWYSTYTWGEGRNYNLGLKYKF</sequence>
<keyword evidence="13 14" id="KW-0998">Cell outer membrane</keyword>
<evidence type="ECO:0000313" key="19">
    <source>
        <dbReference type="EMBL" id="MDQ8935840.1"/>
    </source>
</evidence>
<dbReference type="Gene3D" id="2.40.170.20">
    <property type="entry name" value="TonB-dependent receptor, beta-barrel domain"/>
    <property type="match status" value="1"/>
</dbReference>
<gene>
    <name evidence="19" type="ORF">RFH47_08860</name>
</gene>
<feature type="transmembrane region" description="Helical" evidence="17">
    <location>
        <begin position="20"/>
        <end position="40"/>
    </location>
</feature>
<evidence type="ECO:0000256" key="17">
    <source>
        <dbReference type="SAM" id="Phobius"/>
    </source>
</evidence>
<dbReference type="InterPro" id="IPR036942">
    <property type="entry name" value="Beta-barrel_TonB_sf"/>
</dbReference>
<evidence type="ECO:0000256" key="14">
    <source>
        <dbReference type="PROSITE-ProRule" id="PRU01360"/>
    </source>
</evidence>
<keyword evidence="6 14" id="KW-0812">Transmembrane</keyword>
<comment type="similarity">
    <text evidence="2 14 16">Belongs to the TonB-dependent receptor family.</text>
</comment>
<keyword evidence="17" id="KW-1133">Transmembrane helix</keyword>
<evidence type="ECO:0000256" key="7">
    <source>
        <dbReference type="ARBA" id="ARBA00022729"/>
    </source>
</evidence>
<evidence type="ECO:0000256" key="1">
    <source>
        <dbReference type="ARBA" id="ARBA00004571"/>
    </source>
</evidence>
<evidence type="ECO:0000256" key="8">
    <source>
        <dbReference type="ARBA" id="ARBA00023004"/>
    </source>
</evidence>
<keyword evidence="4 14" id="KW-1134">Transmembrane beta strand</keyword>
<dbReference type="PROSITE" id="PS52016">
    <property type="entry name" value="TONB_DEPENDENT_REC_3"/>
    <property type="match status" value="1"/>
</dbReference>
<dbReference type="EMBL" id="JAVIDL010000014">
    <property type="protein sequence ID" value="MDQ8935840.1"/>
    <property type="molecule type" value="Genomic_DNA"/>
</dbReference>
<keyword evidence="11 14" id="KW-0472">Membrane</keyword>
<dbReference type="InterPro" id="IPR010105">
    <property type="entry name" value="TonB_sidphr_rcpt"/>
</dbReference>
<evidence type="ECO:0000256" key="3">
    <source>
        <dbReference type="ARBA" id="ARBA00022448"/>
    </source>
</evidence>
<dbReference type="InterPro" id="IPR012910">
    <property type="entry name" value="Plug_dom"/>
</dbReference>
<dbReference type="GO" id="GO:0038023">
    <property type="term" value="F:signaling receptor activity"/>
    <property type="evidence" value="ECO:0007669"/>
    <property type="project" value="InterPro"/>
</dbReference>
<accession>A0AAW8J7V9</accession>
<keyword evidence="7" id="KW-0732">Signal</keyword>
<evidence type="ECO:0000256" key="10">
    <source>
        <dbReference type="ARBA" id="ARBA00023077"/>
    </source>
</evidence>
<keyword evidence="12 19" id="KW-0675">Receptor</keyword>
<evidence type="ECO:0000256" key="16">
    <source>
        <dbReference type="RuleBase" id="RU003357"/>
    </source>
</evidence>
<dbReference type="Gene3D" id="2.170.130.10">
    <property type="entry name" value="TonB-dependent receptor, plug domain"/>
    <property type="match status" value="1"/>
</dbReference>
<protein>
    <submittedName>
        <fullName evidence="19">TonB-dependent siderophore receptor</fullName>
    </submittedName>
</protein>
<organism evidence="19 20">
    <name type="scientific">Acinetobacter rudis</name>
    <dbReference type="NCBI Taxonomy" id="632955"/>
    <lineage>
        <taxon>Bacteria</taxon>
        <taxon>Pseudomonadati</taxon>
        <taxon>Pseudomonadota</taxon>
        <taxon>Gammaproteobacteria</taxon>
        <taxon>Moraxellales</taxon>
        <taxon>Moraxellaceae</taxon>
        <taxon>Acinetobacter</taxon>
    </lineage>
</organism>
<name>A0AAW8J7V9_9GAMM</name>
<dbReference type="SUPFAM" id="SSF56935">
    <property type="entry name" value="Porins"/>
    <property type="match status" value="1"/>
</dbReference>